<dbReference type="InterPro" id="IPR010255">
    <property type="entry name" value="Haem_peroxidase_sf"/>
</dbReference>
<dbReference type="RefSeq" id="WP_169397623.1">
    <property type="nucleotide sequence ID" value="NZ_BAAAJH010000010.1"/>
</dbReference>
<name>A0ABX1RGP4_9PSEU</name>
<proteinExistence type="predicted"/>
<dbReference type="Gene3D" id="1.10.640.10">
    <property type="entry name" value="Haem peroxidase domain superfamily, animal type"/>
    <property type="match status" value="1"/>
</dbReference>
<feature type="region of interest" description="Disordered" evidence="4">
    <location>
        <begin position="206"/>
        <end position="235"/>
    </location>
</feature>
<dbReference type="EMBL" id="JAAXKY010000071">
    <property type="protein sequence ID" value="NMH79560.1"/>
    <property type="molecule type" value="Genomic_DNA"/>
</dbReference>
<comment type="subcellular location">
    <subcellularLocation>
        <location evidence="1">Secreted</location>
    </subcellularLocation>
</comment>
<accession>A0ABX1RGP4</accession>
<evidence type="ECO:0008006" key="7">
    <source>
        <dbReference type="Google" id="ProtNLM"/>
    </source>
</evidence>
<dbReference type="InterPro" id="IPR037120">
    <property type="entry name" value="Haem_peroxidase_sf_animal"/>
</dbReference>
<keyword evidence="3" id="KW-0325">Glycoprotein</keyword>
<dbReference type="SUPFAM" id="SSF48113">
    <property type="entry name" value="Heme-dependent peroxidases"/>
    <property type="match status" value="1"/>
</dbReference>
<dbReference type="PRINTS" id="PR00457">
    <property type="entry name" value="ANPEROXIDASE"/>
</dbReference>
<organism evidence="5 6">
    <name type="scientific">Pseudonocardia xinjiangensis</name>
    <dbReference type="NCBI Taxonomy" id="75289"/>
    <lineage>
        <taxon>Bacteria</taxon>
        <taxon>Bacillati</taxon>
        <taxon>Actinomycetota</taxon>
        <taxon>Actinomycetes</taxon>
        <taxon>Pseudonocardiales</taxon>
        <taxon>Pseudonocardiaceae</taxon>
        <taxon>Pseudonocardia</taxon>
    </lineage>
</organism>
<evidence type="ECO:0000256" key="3">
    <source>
        <dbReference type="ARBA" id="ARBA00023180"/>
    </source>
</evidence>
<dbReference type="Pfam" id="PF03098">
    <property type="entry name" value="An_peroxidase"/>
    <property type="match status" value="1"/>
</dbReference>
<evidence type="ECO:0000256" key="2">
    <source>
        <dbReference type="ARBA" id="ARBA00022525"/>
    </source>
</evidence>
<comment type="caution">
    <text evidence="5">The sequence shown here is derived from an EMBL/GenBank/DDBJ whole genome shotgun (WGS) entry which is preliminary data.</text>
</comment>
<dbReference type="InterPro" id="IPR019791">
    <property type="entry name" value="Haem_peroxidase_animal"/>
</dbReference>
<dbReference type="CDD" id="cd09819">
    <property type="entry name" value="An_peroxidase_bacterial_1"/>
    <property type="match status" value="1"/>
</dbReference>
<dbReference type="PROSITE" id="PS50292">
    <property type="entry name" value="PEROXIDASE_3"/>
    <property type="match status" value="1"/>
</dbReference>
<evidence type="ECO:0000313" key="5">
    <source>
        <dbReference type="EMBL" id="NMH79560.1"/>
    </source>
</evidence>
<protein>
    <recommendedName>
        <fullName evidence="7">Heme peroxidase</fullName>
    </recommendedName>
</protein>
<gene>
    <name evidence="5" type="ORF">HF577_21005</name>
</gene>
<evidence type="ECO:0000256" key="4">
    <source>
        <dbReference type="SAM" id="MobiDB-lite"/>
    </source>
</evidence>
<evidence type="ECO:0000256" key="1">
    <source>
        <dbReference type="ARBA" id="ARBA00004613"/>
    </source>
</evidence>
<keyword evidence="2" id="KW-0964">Secreted</keyword>
<reference evidence="5 6" key="1">
    <citation type="submission" date="2020-04" db="EMBL/GenBank/DDBJ databases">
        <authorList>
            <person name="Klaysubun C."/>
            <person name="Duangmal K."/>
            <person name="Lipun K."/>
        </authorList>
    </citation>
    <scope>NUCLEOTIDE SEQUENCE [LARGE SCALE GENOMIC DNA]</scope>
    <source>
        <strain evidence="5 6">JCM 11839</strain>
    </source>
</reference>
<dbReference type="Proteomes" id="UP001296706">
    <property type="component" value="Unassembled WGS sequence"/>
</dbReference>
<feature type="compositionally biased region" description="Basic and acidic residues" evidence="4">
    <location>
        <begin position="209"/>
        <end position="227"/>
    </location>
</feature>
<feature type="region of interest" description="Disordered" evidence="4">
    <location>
        <begin position="15"/>
        <end position="40"/>
    </location>
</feature>
<sequence length="567" mass="62184">MTGIGRPTRVLAELSHGGHALVDNNPEAEKSLQEPGTDSALSRVVNESVSTAEHVGTTSFGYLFAPLSAMFPHEHLPSSTPEETRTTVDALNALGDAMVDHENSPVADSTIPPVYTYWGQFVDHDITANTDRDTSIDITGDPLVPIAPREVLRRLENLRSPALNLDSVYGDGPFVDRVSPNDEAVPYDGITLRLGEIQLIPDVVPPADDLARDLPRRGEGPDPETRRTPQIGDGRNDENLVVAQLHVAFLRFHNAAVVWVRANEPHWGSEVEVFLRARDLTRWAYQWLTVHDYLPTVTAAGTVDTVLTDDVDLLALQSDTVYMPLEFSVAAFRFGHSMVRAAYDWNAFFGRDGDPGPAPATFEQLFQFTGRGGFAGQLERLPSNWPADWNRLVHQNDPDTARFARKIDTHLALPLSTLRNEGTIGDPELPVNKLLKQLARRNLLRGFRLALPTGQAVAEALGVPALTRADLENSSQPVRDALAAGGFLDRTPLWFYILKEAEVQRDGQSLGAVGSMIVAATLIGQLRADRRSYLNQTGWSPAQGVRLPDGSPVRSIVDFLRFAGVLT</sequence>
<evidence type="ECO:0000313" key="6">
    <source>
        <dbReference type="Proteomes" id="UP001296706"/>
    </source>
</evidence>
<dbReference type="PANTHER" id="PTHR11475">
    <property type="entry name" value="OXIDASE/PEROXIDASE"/>
    <property type="match status" value="1"/>
</dbReference>
<keyword evidence="6" id="KW-1185">Reference proteome</keyword>
<dbReference type="PANTHER" id="PTHR11475:SF4">
    <property type="entry name" value="CHORION PEROXIDASE"/>
    <property type="match status" value="1"/>
</dbReference>